<evidence type="ECO:0000313" key="7">
    <source>
        <dbReference type="EMBL" id="OLF13552.1"/>
    </source>
</evidence>
<dbReference type="AlphaFoldDB" id="A0A1Q8CGW1"/>
<feature type="domain" description="Rieske" evidence="6">
    <location>
        <begin position="410"/>
        <end position="498"/>
    </location>
</feature>
<dbReference type="FunFam" id="2.102.10.10:FF:000014">
    <property type="entry name" value="Oxidoreductase, FAD dependent"/>
    <property type="match status" value="1"/>
</dbReference>
<dbReference type="STRING" id="1912961.BU204_26785"/>
<keyword evidence="2" id="KW-0479">Metal-binding</keyword>
<evidence type="ECO:0000313" key="8">
    <source>
        <dbReference type="Proteomes" id="UP000185596"/>
    </source>
</evidence>
<dbReference type="Pfam" id="PF00355">
    <property type="entry name" value="Rieske"/>
    <property type="match status" value="1"/>
</dbReference>
<name>A0A1Q8CGW1_9PSEU</name>
<dbReference type="EMBL" id="MSIE01000054">
    <property type="protein sequence ID" value="OLF13552.1"/>
    <property type="molecule type" value="Genomic_DNA"/>
</dbReference>
<keyword evidence="4" id="KW-0411">Iron-sulfur</keyword>
<organism evidence="7 8">
    <name type="scientific">Actinophytocola xanthii</name>
    <dbReference type="NCBI Taxonomy" id="1912961"/>
    <lineage>
        <taxon>Bacteria</taxon>
        <taxon>Bacillati</taxon>
        <taxon>Actinomycetota</taxon>
        <taxon>Actinomycetes</taxon>
        <taxon>Pseudonocardiales</taxon>
        <taxon>Pseudonocardiaceae</taxon>
    </lineage>
</organism>
<protein>
    <submittedName>
        <fullName evidence="7">(2Fe-2S)-binding protein</fullName>
    </submittedName>
</protein>
<dbReference type="Gene3D" id="3.50.50.60">
    <property type="entry name" value="FAD/NAD(P)-binding domain"/>
    <property type="match status" value="1"/>
</dbReference>
<reference evidence="7 8" key="1">
    <citation type="submission" date="2016-12" db="EMBL/GenBank/DDBJ databases">
        <title>The draft genome sequence of Actinophytocola sp. 11-183.</title>
        <authorList>
            <person name="Wang W."/>
            <person name="Yuan L."/>
        </authorList>
    </citation>
    <scope>NUCLEOTIDE SEQUENCE [LARGE SCALE GENOMIC DNA]</scope>
    <source>
        <strain evidence="7 8">11-183</strain>
    </source>
</reference>
<dbReference type="Pfam" id="PF01266">
    <property type="entry name" value="DAO"/>
    <property type="match status" value="1"/>
</dbReference>
<comment type="caution">
    <text evidence="7">The sequence shown here is derived from an EMBL/GenBank/DDBJ whole genome shotgun (WGS) entry which is preliminary data.</text>
</comment>
<dbReference type="GO" id="GO:0016020">
    <property type="term" value="C:membrane"/>
    <property type="evidence" value="ECO:0007669"/>
    <property type="project" value="InterPro"/>
</dbReference>
<dbReference type="Proteomes" id="UP000185596">
    <property type="component" value="Unassembled WGS sequence"/>
</dbReference>
<evidence type="ECO:0000256" key="3">
    <source>
        <dbReference type="ARBA" id="ARBA00023004"/>
    </source>
</evidence>
<evidence type="ECO:0000256" key="1">
    <source>
        <dbReference type="ARBA" id="ARBA00022714"/>
    </source>
</evidence>
<dbReference type="SUPFAM" id="SSF50022">
    <property type="entry name" value="ISP domain"/>
    <property type="match status" value="1"/>
</dbReference>
<dbReference type="SUPFAM" id="SSF51905">
    <property type="entry name" value="FAD/NAD(P)-binding domain"/>
    <property type="match status" value="1"/>
</dbReference>
<dbReference type="CDD" id="cd03477">
    <property type="entry name" value="Rieske_YhfW_C"/>
    <property type="match status" value="1"/>
</dbReference>
<dbReference type="PANTHER" id="PTHR13847">
    <property type="entry name" value="SARCOSINE DEHYDROGENASE-RELATED"/>
    <property type="match status" value="1"/>
</dbReference>
<dbReference type="RefSeq" id="WP_075128568.1">
    <property type="nucleotide sequence ID" value="NZ_MSIE01000054.1"/>
</dbReference>
<dbReference type="PANTHER" id="PTHR13847:SF274">
    <property type="entry name" value="RIESKE 2FE-2S IRON-SULFUR PROTEIN YHFW-RELATED"/>
    <property type="match status" value="1"/>
</dbReference>
<accession>A0A1Q8CGW1</accession>
<evidence type="ECO:0000256" key="5">
    <source>
        <dbReference type="ARBA" id="ARBA00023157"/>
    </source>
</evidence>
<dbReference type="GO" id="GO:0005737">
    <property type="term" value="C:cytoplasm"/>
    <property type="evidence" value="ECO:0007669"/>
    <property type="project" value="TreeGrafter"/>
</dbReference>
<dbReference type="InterPro" id="IPR036922">
    <property type="entry name" value="Rieske_2Fe-2S_sf"/>
</dbReference>
<dbReference type="PROSITE" id="PS51296">
    <property type="entry name" value="RIESKE"/>
    <property type="match status" value="1"/>
</dbReference>
<dbReference type="OrthoDB" id="9767869at2"/>
<dbReference type="InterPro" id="IPR006076">
    <property type="entry name" value="FAD-dep_OxRdtase"/>
</dbReference>
<sequence>MDSRSLWVATAQAPDRSAALPSKADVVVLGAGIAGLTTAYLLAEAGRTVTVIEADRVAAGVSGHTTAKLTSQHGLRYDQLTRSKGRAAAASYGASQLAALEWVLRVAAEQGIECALERVDSYVYSTRPDQRDTLRAEAEAALNAGLPASYVDMVDIPVSAVGAVRFADQAQFHPRQWLLGLAALVESRGGRIVEGVRATNVTEANPMRVHTTAGTIQAEAVVVTTHYPILDRGVFFARLEPTRDLVVAGPAPKEVTGTYLDADTHYSVRAATAGGRRYFVVGGEAYRVGARLDVNAKYEKLAEWAATHLGLTSITHRWSAHDMSTLDGVPYVGRYHPGAKRLFVATGFGQWGMTGGTAAGLLLRDLVLGEKNDLASLYDPNRVSLRSVPSFVSANATVAKHLAGDHARALRSADASTLEPGSARVARRGAAMVASYRDETGELHEVSARCTHLGCLVAFNNAERSWDCPCHGSRFGVDGSVLQGPAVRPLKKITDEKS</sequence>
<evidence type="ECO:0000256" key="2">
    <source>
        <dbReference type="ARBA" id="ARBA00022723"/>
    </source>
</evidence>
<dbReference type="InterPro" id="IPR017941">
    <property type="entry name" value="Rieske_2Fe-2S"/>
</dbReference>
<dbReference type="Gene3D" id="2.102.10.10">
    <property type="entry name" value="Rieske [2Fe-2S] iron-sulphur domain"/>
    <property type="match status" value="1"/>
</dbReference>
<proteinExistence type="predicted"/>
<dbReference type="GO" id="GO:0051537">
    <property type="term" value="F:2 iron, 2 sulfur cluster binding"/>
    <property type="evidence" value="ECO:0007669"/>
    <property type="project" value="UniProtKB-KW"/>
</dbReference>
<keyword evidence="1" id="KW-0001">2Fe-2S</keyword>
<dbReference type="GO" id="GO:0046872">
    <property type="term" value="F:metal ion binding"/>
    <property type="evidence" value="ECO:0007669"/>
    <property type="project" value="UniProtKB-KW"/>
</dbReference>
<dbReference type="Gene3D" id="3.30.9.10">
    <property type="entry name" value="D-Amino Acid Oxidase, subunit A, domain 2"/>
    <property type="match status" value="1"/>
</dbReference>
<evidence type="ECO:0000256" key="4">
    <source>
        <dbReference type="ARBA" id="ARBA00023014"/>
    </source>
</evidence>
<dbReference type="InterPro" id="IPR038010">
    <property type="entry name" value="YhfW_C"/>
</dbReference>
<gene>
    <name evidence="7" type="ORF">BU204_26785</name>
</gene>
<dbReference type="InterPro" id="IPR005805">
    <property type="entry name" value="Rieske_Fe-S_prot_C"/>
</dbReference>
<dbReference type="PRINTS" id="PR00162">
    <property type="entry name" value="RIESKE"/>
</dbReference>
<dbReference type="GO" id="GO:0016705">
    <property type="term" value="F:oxidoreductase activity, acting on paired donors, with incorporation or reduction of molecular oxygen"/>
    <property type="evidence" value="ECO:0007669"/>
    <property type="project" value="UniProtKB-ARBA"/>
</dbReference>
<keyword evidence="5" id="KW-1015">Disulfide bond</keyword>
<dbReference type="InterPro" id="IPR036188">
    <property type="entry name" value="FAD/NAD-bd_sf"/>
</dbReference>
<keyword evidence="8" id="KW-1185">Reference proteome</keyword>
<evidence type="ECO:0000259" key="6">
    <source>
        <dbReference type="PROSITE" id="PS51296"/>
    </source>
</evidence>
<keyword evidence="3" id="KW-0408">Iron</keyword>
<dbReference type="GO" id="GO:0004497">
    <property type="term" value="F:monooxygenase activity"/>
    <property type="evidence" value="ECO:0007669"/>
    <property type="project" value="UniProtKB-ARBA"/>
</dbReference>